<protein>
    <recommendedName>
        <fullName evidence="4">Variable surface protein</fullName>
    </recommendedName>
</protein>
<dbReference type="AlphaFoldDB" id="A0A0J9TCD8"/>
<evidence type="ECO:0008006" key="4">
    <source>
        <dbReference type="Google" id="ProtNLM"/>
    </source>
</evidence>
<feature type="transmembrane region" description="Helical" evidence="1">
    <location>
        <begin position="69"/>
        <end position="91"/>
    </location>
</feature>
<accession>A0A0J9TCD8</accession>
<name>A0A0J9TCD8_PLAVI</name>
<evidence type="ECO:0000256" key="1">
    <source>
        <dbReference type="SAM" id="Phobius"/>
    </source>
</evidence>
<dbReference type="EMBL" id="KQ235069">
    <property type="protein sequence ID" value="KMZ92312.1"/>
    <property type="molecule type" value="Genomic_DNA"/>
</dbReference>
<dbReference type="OrthoDB" id="388752at2759"/>
<keyword evidence="1" id="KW-1133">Transmembrane helix</keyword>
<dbReference type="InterPro" id="IPR022139">
    <property type="entry name" value="Fam-L/Fam-M-like_plasmodium"/>
</dbReference>
<keyword evidence="1" id="KW-0812">Transmembrane</keyword>
<feature type="transmembrane region" description="Helical" evidence="1">
    <location>
        <begin position="111"/>
        <end position="134"/>
    </location>
</feature>
<keyword evidence="1" id="KW-0472">Membrane</keyword>
<evidence type="ECO:0000313" key="3">
    <source>
        <dbReference type="Proteomes" id="UP000053776"/>
    </source>
</evidence>
<sequence length="163" mass="18950">MKGCKRIIPKKKEDNKKVHKNKYEKKKGITKFDCYCEEKIFNRIDEMKKLAKNMGNDKNNFKNILRKKYGLKFTLSCLFPLIGIIVSSLYYGDGEKYENSVLKVIGLPESAAMSISVIIIITSYTLLLVIIYIIMKLVKYEKLKAGKGKMSLMEYCRFCNEIF</sequence>
<dbReference type="Proteomes" id="UP000053776">
    <property type="component" value="Unassembled WGS sequence"/>
</dbReference>
<evidence type="ECO:0000313" key="2">
    <source>
        <dbReference type="EMBL" id="KMZ92312.1"/>
    </source>
</evidence>
<reference evidence="2 3" key="1">
    <citation type="submission" date="2011-08" db="EMBL/GenBank/DDBJ databases">
        <title>The Genome Sequence of Plasmodium vivax Mauritania I.</title>
        <authorList>
            <consortium name="The Broad Institute Genome Sequencing Platform"/>
            <consortium name="The Broad Institute Genome Sequencing Center for Infectious Disease"/>
            <person name="Neafsey D."/>
            <person name="Carlton J."/>
            <person name="Barnwell J."/>
            <person name="Collins W."/>
            <person name="Escalante A."/>
            <person name="Mullikin J."/>
            <person name="Saul A."/>
            <person name="Guigo R."/>
            <person name="Camara F."/>
            <person name="Young S.K."/>
            <person name="Zeng Q."/>
            <person name="Gargeya S."/>
            <person name="Fitzgerald M."/>
            <person name="Haas B."/>
            <person name="Abouelleil A."/>
            <person name="Alvarado L."/>
            <person name="Arachchi H.M."/>
            <person name="Berlin A."/>
            <person name="Brown A."/>
            <person name="Chapman S.B."/>
            <person name="Chen Z."/>
            <person name="Dunbar C."/>
            <person name="Freedman E."/>
            <person name="Gearin G."/>
            <person name="Gellesch M."/>
            <person name="Goldberg J."/>
            <person name="Griggs A."/>
            <person name="Gujja S."/>
            <person name="Heiman D."/>
            <person name="Howarth C."/>
            <person name="Larson L."/>
            <person name="Lui A."/>
            <person name="MacDonald P.J.P."/>
            <person name="Montmayeur A."/>
            <person name="Murphy C."/>
            <person name="Neiman D."/>
            <person name="Pearson M."/>
            <person name="Priest M."/>
            <person name="Roberts A."/>
            <person name="Saif S."/>
            <person name="Shea T."/>
            <person name="Shenoy N."/>
            <person name="Sisk P."/>
            <person name="Stolte C."/>
            <person name="Sykes S."/>
            <person name="Wortman J."/>
            <person name="Nusbaum C."/>
            <person name="Birren B."/>
        </authorList>
    </citation>
    <scope>NUCLEOTIDE SEQUENCE [LARGE SCALE GENOMIC DNA]</scope>
    <source>
        <strain evidence="2 3">Mauritania I</strain>
    </source>
</reference>
<dbReference type="Pfam" id="PF12420">
    <property type="entry name" value="DUF3671"/>
    <property type="match status" value="1"/>
</dbReference>
<proteinExistence type="predicted"/>
<gene>
    <name evidence="2" type="ORF">PVMG_03667</name>
</gene>
<organism evidence="2 3">
    <name type="scientific">Plasmodium vivax Mauritania I</name>
    <dbReference type="NCBI Taxonomy" id="1035515"/>
    <lineage>
        <taxon>Eukaryota</taxon>
        <taxon>Sar</taxon>
        <taxon>Alveolata</taxon>
        <taxon>Apicomplexa</taxon>
        <taxon>Aconoidasida</taxon>
        <taxon>Haemosporida</taxon>
        <taxon>Plasmodiidae</taxon>
        <taxon>Plasmodium</taxon>
        <taxon>Plasmodium (Plasmodium)</taxon>
    </lineage>
</organism>